<evidence type="ECO:0000256" key="5">
    <source>
        <dbReference type="HAMAP-Rule" id="MF_01109"/>
    </source>
</evidence>
<protein>
    <recommendedName>
        <fullName evidence="2 5">Ornithine carbamoyltransferase</fullName>
        <shortName evidence="5">OTCase</shortName>
        <ecNumber evidence="2 5">2.1.3.3</ecNumber>
    </recommendedName>
</protein>
<dbReference type="InterPro" id="IPR024904">
    <property type="entry name" value="OTCase_ArgI"/>
</dbReference>
<comment type="caution">
    <text evidence="8">The sequence shown here is derived from an EMBL/GenBank/DDBJ whole genome shotgun (WGS) entry which is preliminary data.</text>
</comment>
<feature type="binding site" evidence="5">
    <location>
        <position position="101"/>
    </location>
    <ligand>
        <name>carbamoyl phosphate</name>
        <dbReference type="ChEBI" id="CHEBI:58228"/>
    </ligand>
</feature>
<dbReference type="InterPro" id="IPR002292">
    <property type="entry name" value="Orn/put_carbamltrans"/>
</dbReference>
<organism evidence="8 9">
    <name type="scientific">Candidatus Terraquivivens tikiterensis</name>
    <dbReference type="NCBI Taxonomy" id="1980982"/>
    <lineage>
        <taxon>Archaea</taxon>
        <taxon>Nitrososphaerota</taxon>
        <taxon>Candidatus Wolframiiraptoraceae</taxon>
        <taxon>Candidatus Terraquivivens</taxon>
    </lineage>
</organism>
<dbReference type="PANTHER" id="PTHR45753">
    <property type="entry name" value="ORNITHINE CARBAMOYLTRANSFERASE, MITOCHONDRIAL"/>
    <property type="match status" value="1"/>
</dbReference>
<feature type="binding site" evidence="5">
    <location>
        <position position="159"/>
    </location>
    <ligand>
        <name>L-ornithine</name>
        <dbReference type="ChEBI" id="CHEBI:46911"/>
    </ligand>
</feature>
<dbReference type="HAMAP" id="MF_01109">
    <property type="entry name" value="OTCase"/>
    <property type="match status" value="1"/>
</dbReference>
<accession>A0A2R7YA86</accession>
<dbReference type="NCBIfam" id="NF001986">
    <property type="entry name" value="PRK00779.1"/>
    <property type="match status" value="1"/>
</dbReference>
<dbReference type="EC" id="2.1.3.3" evidence="2 5"/>
<name>A0A2R7YA86_9ARCH</name>
<evidence type="ECO:0000313" key="8">
    <source>
        <dbReference type="EMBL" id="PUA34435.1"/>
    </source>
</evidence>
<evidence type="ECO:0000259" key="6">
    <source>
        <dbReference type="Pfam" id="PF00185"/>
    </source>
</evidence>
<evidence type="ECO:0000313" key="9">
    <source>
        <dbReference type="Proteomes" id="UP000244066"/>
    </source>
</evidence>
<dbReference type="Pfam" id="PF02729">
    <property type="entry name" value="OTCace_N"/>
    <property type="match status" value="1"/>
</dbReference>
<feature type="binding site" evidence="5">
    <location>
        <begin position="128"/>
        <end position="131"/>
    </location>
    <ligand>
        <name>carbamoyl phosphate</name>
        <dbReference type="ChEBI" id="CHEBI:58228"/>
    </ligand>
</feature>
<dbReference type="EMBL" id="NDWU01000001">
    <property type="protein sequence ID" value="PUA34435.1"/>
    <property type="molecule type" value="Genomic_DNA"/>
</dbReference>
<evidence type="ECO:0000256" key="1">
    <source>
        <dbReference type="ARBA" id="ARBA00007805"/>
    </source>
</evidence>
<feature type="binding site" evidence="5">
    <location>
        <begin position="50"/>
        <end position="53"/>
    </location>
    <ligand>
        <name>carbamoyl phosphate</name>
        <dbReference type="ChEBI" id="CHEBI:58228"/>
    </ligand>
</feature>
<keyword evidence="5" id="KW-0963">Cytoplasm</keyword>
<dbReference type="GO" id="GO:0042450">
    <property type="term" value="P:L-arginine biosynthetic process via ornithine"/>
    <property type="evidence" value="ECO:0007669"/>
    <property type="project" value="UniProtKB-UniRule"/>
</dbReference>
<dbReference type="SUPFAM" id="SSF53671">
    <property type="entry name" value="Aspartate/ornithine carbamoyltransferase"/>
    <property type="match status" value="1"/>
</dbReference>
<comment type="subcellular location">
    <subcellularLocation>
        <location evidence="5">Cytoplasm</location>
    </subcellularLocation>
</comment>
<dbReference type="AlphaFoldDB" id="A0A2R7YA86"/>
<dbReference type="PANTHER" id="PTHR45753:SF3">
    <property type="entry name" value="ORNITHINE TRANSCARBAMYLASE, MITOCHONDRIAL"/>
    <property type="match status" value="1"/>
</dbReference>
<keyword evidence="3 5" id="KW-0808">Transferase</keyword>
<dbReference type="InterPro" id="IPR036901">
    <property type="entry name" value="Asp/Orn_carbamoylTrfase_sf"/>
</dbReference>
<feature type="domain" description="Aspartate/ornithine carbamoyltransferase Asp/Orn-binding" evidence="6">
    <location>
        <begin position="148"/>
        <end position="303"/>
    </location>
</feature>
<dbReference type="PRINTS" id="PR00102">
    <property type="entry name" value="OTCASE"/>
</dbReference>
<feature type="domain" description="Aspartate/ornithine carbamoyltransferase carbamoyl-P binding" evidence="7">
    <location>
        <begin position="3"/>
        <end position="141"/>
    </location>
</feature>
<evidence type="ECO:0000256" key="2">
    <source>
        <dbReference type="ARBA" id="ARBA00013007"/>
    </source>
</evidence>
<dbReference type="PRINTS" id="PR00100">
    <property type="entry name" value="AOTCASE"/>
</dbReference>
<dbReference type="Gene3D" id="3.40.50.1370">
    <property type="entry name" value="Aspartate/ornithine carbamoyltransferase"/>
    <property type="match status" value="2"/>
</dbReference>
<dbReference type="InterPro" id="IPR006131">
    <property type="entry name" value="Asp_carbamoyltransf_Asp/Orn-bd"/>
</dbReference>
<evidence type="ECO:0000256" key="4">
    <source>
        <dbReference type="ARBA" id="ARBA00048772"/>
    </source>
</evidence>
<gene>
    <name evidence="8" type="ORF">B9J98_00830</name>
</gene>
<evidence type="ECO:0000259" key="7">
    <source>
        <dbReference type="Pfam" id="PF02729"/>
    </source>
</evidence>
<feature type="binding site" evidence="5">
    <location>
        <position position="223"/>
    </location>
    <ligand>
        <name>L-ornithine</name>
        <dbReference type="ChEBI" id="CHEBI:46911"/>
    </ligand>
</feature>
<comment type="similarity">
    <text evidence="1 5">Belongs to the aspartate/ornithine carbamoyltransferase superfamily. OTCase family.</text>
</comment>
<feature type="binding site" evidence="5">
    <location>
        <begin position="227"/>
        <end position="228"/>
    </location>
    <ligand>
        <name>L-ornithine</name>
        <dbReference type="ChEBI" id="CHEBI:46911"/>
    </ligand>
</feature>
<dbReference type="NCBIfam" id="TIGR00658">
    <property type="entry name" value="orni_carb_tr"/>
    <property type="match status" value="1"/>
</dbReference>
<dbReference type="Proteomes" id="UP000244066">
    <property type="component" value="Unassembled WGS sequence"/>
</dbReference>
<reference evidence="8 9" key="1">
    <citation type="submission" date="2017-04" db="EMBL/GenBank/DDBJ databases">
        <title>Draft Aigarchaeota genome from a New Zealand hot spring.</title>
        <authorList>
            <person name="Reysenbach A.-L."/>
            <person name="Donaho J.A."/>
            <person name="Gerhart J."/>
            <person name="Kelley J.F."/>
            <person name="Kouba K."/>
            <person name="Podar M."/>
            <person name="Stott M."/>
        </authorList>
    </citation>
    <scope>NUCLEOTIDE SEQUENCE [LARGE SCALE GENOMIC DNA]</scope>
    <source>
        <strain evidence="8">NZ13_MG1</strain>
    </source>
</reference>
<feature type="binding site" evidence="5">
    <location>
        <position position="292"/>
    </location>
    <ligand>
        <name>carbamoyl phosphate</name>
        <dbReference type="ChEBI" id="CHEBI:58228"/>
    </ligand>
</feature>
<dbReference type="Pfam" id="PF00185">
    <property type="entry name" value="OTCace"/>
    <property type="match status" value="1"/>
</dbReference>
<evidence type="ECO:0000256" key="3">
    <source>
        <dbReference type="ARBA" id="ARBA00022679"/>
    </source>
</evidence>
<comment type="catalytic activity">
    <reaction evidence="4 5">
        <text>carbamoyl phosphate + L-ornithine = L-citrulline + phosphate + H(+)</text>
        <dbReference type="Rhea" id="RHEA:19513"/>
        <dbReference type="ChEBI" id="CHEBI:15378"/>
        <dbReference type="ChEBI" id="CHEBI:43474"/>
        <dbReference type="ChEBI" id="CHEBI:46911"/>
        <dbReference type="ChEBI" id="CHEBI:57743"/>
        <dbReference type="ChEBI" id="CHEBI:58228"/>
        <dbReference type="EC" id="2.1.3.3"/>
    </reaction>
</comment>
<dbReference type="FunFam" id="3.40.50.1370:FF:000008">
    <property type="entry name" value="Ornithine carbamoyltransferase"/>
    <property type="match status" value="1"/>
</dbReference>
<dbReference type="InterPro" id="IPR006130">
    <property type="entry name" value="Asp/Orn_carbamoylTrfase"/>
</dbReference>
<feature type="binding site" evidence="5">
    <location>
        <begin position="264"/>
        <end position="265"/>
    </location>
    <ligand>
        <name>carbamoyl phosphate</name>
        <dbReference type="ChEBI" id="CHEBI:58228"/>
    </ligand>
</feature>
<dbReference type="GO" id="GO:0005737">
    <property type="term" value="C:cytoplasm"/>
    <property type="evidence" value="ECO:0007669"/>
    <property type="project" value="UniProtKB-SubCell"/>
</dbReference>
<dbReference type="GO" id="GO:0019240">
    <property type="term" value="P:citrulline biosynthetic process"/>
    <property type="evidence" value="ECO:0007669"/>
    <property type="project" value="TreeGrafter"/>
</dbReference>
<sequence>MVRHFLDFEGYTAEEILRIVDMAIEFKRKGYPDTKPLSGKCILLIFEKPSTRTRVSFHVAITRLGGDSIPISTGEMQLSRGEALSDTARVLSAYVDAIIARVYKHETLSEMARYSSVPIINALSDRFHPCQALADIMTIKEIKGELSDVKVAYVGDGNNVCNSLIQACSLLGVRISVASPREYRPSEAVIAQAREWVKRSGGSIELTESPEGAVRDADVVYTDVFVSMGQEEERERRLKVFYPGYKVTERLMSLAKPDAIFMHCLPAHRGEEVDASVIDGERSVVWQQAANRLHTEAALLLYLLRDGGKI</sequence>
<dbReference type="GO" id="GO:0004585">
    <property type="term" value="F:ornithine carbamoyltransferase activity"/>
    <property type="evidence" value="ECO:0007669"/>
    <property type="project" value="UniProtKB-UniRule"/>
</dbReference>
<dbReference type="InterPro" id="IPR006132">
    <property type="entry name" value="Asp/Orn_carbamoyltranf_P-bd"/>
</dbReference>
<feature type="binding site" evidence="5">
    <location>
        <position position="77"/>
    </location>
    <ligand>
        <name>carbamoyl phosphate</name>
        <dbReference type="ChEBI" id="CHEBI:58228"/>
    </ligand>
</feature>
<dbReference type="PROSITE" id="PS00097">
    <property type="entry name" value="CARBAMOYLTRANSFERASE"/>
    <property type="match status" value="1"/>
</dbReference>
<dbReference type="GO" id="GO:0016597">
    <property type="term" value="F:amino acid binding"/>
    <property type="evidence" value="ECO:0007669"/>
    <property type="project" value="InterPro"/>
</dbReference>
<proteinExistence type="inferred from homology"/>